<dbReference type="InterPro" id="IPR050518">
    <property type="entry name" value="Rpo3/RPB3_RNA_Pol_subunit"/>
</dbReference>
<dbReference type="InterPro" id="IPR011263">
    <property type="entry name" value="DNA-dir_RNA_pol_RpoA/D/Rpb3"/>
</dbReference>
<evidence type="ECO:0000313" key="6">
    <source>
        <dbReference type="Proteomes" id="UP000325008"/>
    </source>
</evidence>
<keyword evidence="6" id="KW-1185">Reference proteome</keyword>
<sequence>MNGSSARYDVTAQRPKITVRQLNRDRANFILENVDLSFANSLRRIMIADIPTVAIDMVEIRNNTTVLPDEFLAHRLGLIPLLSMDCSKALVDHRLTLRARCTTRGNLEVTSRDLIRSDSIEGAQMYDDDAMNEPAAPKHPDFGRPVGHDGSMAPIMLVKMSKGQELDIRCIARKGFAKEHAKWSPCSAVGFEYDPHNALRHTTYWYEYDAKQEWPEGPNAELEEPPQEGAPFDYNKKANRFYFDVESSGSMHPAEIVETGLGLLEYRVAQIVQELSMMDEQPGAGAGGMENGIMDPYGAPAAGANGGYDNGAADMNGYQPPPVNPYAASGWD</sequence>
<dbReference type="InterPro" id="IPR001514">
    <property type="entry name" value="DNA-dir_RNA_pol_30-40kDasu_CS"/>
</dbReference>
<dbReference type="GO" id="GO:0006366">
    <property type="term" value="P:transcription by RNA polymerase II"/>
    <property type="evidence" value="ECO:0007669"/>
    <property type="project" value="TreeGrafter"/>
</dbReference>
<dbReference type="Gene3D" id="2.170.120.12">
    <property type="entry name" value="DNA-directed RNA polymerase, insert domain"/>
    <property type="match status" value="1"/>
</dbReference>
<evidence type="ECO:0000259" key="4">
    <source>
        <dbReference type="SMART" id="SM00662"/>
    </source>
</evidence>
<name>A0A5C3FQG9_PSEA2</name>
<dbReference type="Gene3D" id="3.30.1360.10">
    <property type="entry name" value="RNA polymerase, RBP11-like subunit"/>
    <property type="match status" value="1"/>
</dbReference>
<dbReference type="SUPFAM" id="SSF56553">
    <property type="entry name" value="Insert subdomain of RNA polymerase alpha subunit"/>
    <property type="match status" value="1"/>
</dbReference>
<protein>
    <submittedName>
        <fullName evidence="5">Related to RPB3 - DNA-directed RNA polymerase II chain</fullName>
    </submittedName>
</protein>
<evidence type="ECO:0000313" key="5">
    <source>
        <dbReference type="EMBL" id="SPO46542.1"/>
    </source>
</evidence>
<dbReference type="Pfam" id="PF01193">
    <property type="entry name" value="RNA_pol_L"/>
    <property type="match status" value="1"/>
</dbReference>
<dbReference type="AlphaFoldDB" id="A0A5C3FQG9"/>
<dbReference type="PROSITE" id="PS00446">
    <property type="entry name" value="RNA_POL_D_30KD"/>
    <property type="match status" value="1"/>
</dbReference>
<gene>
    <name evidence="5" type="ORF">PSANT_04228</name>
</gene>
<dbReference type="PANTHER" id="PTHR11800">
    <property type="entry name" value="DNA-DIRECTED RNA POLYMERASE"/>
    <property type="match status" value="1"/>
</dbReference>
<dbReference type="InterPro" id="IPR036643">
    <property type="entry name" value="RNApol_insert_sf"/>
</dbReference>
<proteinExistence type="inferred from homology"/>
<keyword evidence="1 5" id="KW-0240">DNA-directed RNA polymerase</keyword>
<evidence type="ECO:0000256" key="3">
    <source>
        <dbReference type="SAM" id="MobiDB-lite"/>
    </source>
</evidence>
<dbReference type="GO" id="GO:0046983">
    <property type="term" value="F:protein dimerization activity"/>
    <property type="evidence" value="ECO:0007669"/>
    <property type="project" value="InterPro"/>
</dbReference>
<accession>A0A5C3FQG9</accession>
<dbReference type="InterPro" id="IPR036603">
    <property type="entry name" value="RBP11-like"/>
</dbReference>
<dbReference type="HAMAP" id="MF_00320">
    <property type="entry name" value="RNApol_arch_Rpo3"/>
    <property type="match status" value="1"/>
</dbReference>
<dbReference type="GO" id="GO:0003899">
    <property type="term" value="F:DNA-directed RNA polymerase activity"/>
    <property type="evidence" value="ECO:0007669"/>
    <property type="project" value="InterPro"/>
</dbReference>
<dbReference type="InterPro" id="IPR022842">
    <property type="entry name" value="RNAP_Rpo3/Rpb3/RPAC1"/>
</dbReference>
<organism evidence="5 6">
    <name type="scientific">Pseudozyma antarctica</name>
    <name type="common">Yeast</name>
    <name type="synonym">Candida antarctica</name>
    <dbReference type="NCBI Taxonomy" id="84753"/>
    <lineage>
        <taxon>Eukaryota</taxon>
        <taxon>Fungi</taxon>
        <taxon>Dikarya</taxon>
        <taxon>Basidiomycota</taxon>
        <taxon>Ustilaginomycotina</taxon>
        <taxon>Ustilaginomycetes</taxon>
        <taxon>Ustilaginales</taxon>
        <taxon>Ustilaginaceae</taxon>
        <taxon>Moesziomyces</taxon>
    </lineage>
</organism>
<evidence type="ECO:0000256" key="1">
    <source>
        <dbReference type="ARBA" id="ARBA00022478"/>
    </source>
</evidence>
<evidence type="ECO:0000256" key="2">
    <source>
        <dbReference type="ARBA" id="ARBA00023163"/>
    </source>
</evidence>
<dbReference type="CDD" id="cd07031">
    <property type="entry name" value="RNAP_II_RPB3"/>
    <property type="match status" value="1"/>
</dbReference>
<dbReference type="EMBL" id="OOIQ01000010">
    <property type="protein sequence ID" value="SPO46542.1"/>
    <property type="molecule type" value="Genomic_DNA"/>
</dbReference>
<dbReference type="SUPFAM" id="SSF55257">
    <property type="entry name" value="RBP11-like subunits of RNA polymerase"/>
    <property type="match status" value="1"/>
</dbReference>
<comment type="caution">
    <text evidence="5">The sequence shown here is derived from an EMBL/GenBank/DDBJ whole genome shotgun (WGS) entry which is preliminary data.</text>
</comment>
<reference evidence="5" key="1">
    <citation type="submission" date="2018-03" db="EMBL/GenBank/DDBJ databases">
        <authorList>
            <person name="Guldener U."/>
        </authorList>
    </citation>
    <scope>NUCLEOTIDE SEQUENCE [LARGE SCALE GENOMIC DNA]</scope>
    <source>
        <strain evidence="5">ATCC34888</strain>
    </source>
</reference>
<feature type="domain" description="DNA-directed RNA polymerase RpoA/D/Rpb3-type" evidence="4">
    <location>
        <begin position="26"/>
        <end position="274"/>
    </location>
</feature>
<dbReference type="Proteomes" id="UP000325008">
    <property type="component" value="Unassembled WGS sequence"/>
</dbReference>
<dbReference type="GO" id="GO:0003677">
    <property type="term" value="F:DNA binding"/>
    <property type="evidence" value="ECO:0007669"/>
    <property type="project" value="InterPro"/>
</dbReference>
<dbReference type="OrthoDB" id="270173at2759"/>
<dbReference type="PANTHER" id="PTHR11800:SF2">
    <property type="entry name" value="DNA-DIRECTED RNA POLYMERASE II SUBUNIT RPB3"/>
    <property type="match status" value="1"/>
</dbReference>
<dbReference type="SMART" id="SM00662">
    <property type="entry name" value="RPOLD"/>
    <property type="match status" value="1"/>
</dbReference>
<feature type="region of interest" description="Disordered" evidence="3">
    <location>
        <begin position="302"/>
        <end position="332"/>
    </location>
</feature>
<dbReference type="GO" id="GO:0005665">
    <property type="term" value="C:RNA polymerase II, core complex"/>
    <property type="evidence" value="ECO:0007669"/>
    <property type="project" value="TreeGrafter"/>
</dbReference>
<keyword evidence="2" id="KW-0804">Transcription</keyword>